<feature type="compositionally biased region" description="Basic and acidic residues" evidence="1">
    <location>
        <begin position="2444"/>
        <end position="2453"/>
    </location>
</feature>
<gene>
    <name evidence="4" type="ORF">HPP92_017928</name>
</gene>
<evidence type="ECO:0000256" key="1">
    <source>
        <dbReference type="SAM" id="MobiDB-lite"/>
    </source>
</evidence>
<reference evidence="4 5" key="1">
    <citation type="journal article" date="2020" name="Nat. Food">
        <title>A phased Vanilla planifolia genome enables genetic improvement of flavour and production.</title>
        <authorList>
            <person name="Hasing T."/>
            <person name="Tang H."/>
            <person name="Brym M."/>
            <person name="Khazi F."/>
            <person name="Huang T."/>
            <person name="Chambers A.H."/>
        </authorList>
    </citation>
    <scope>NUCLEOTIDE SEQUENCE [LARGE SCALE GENOMIC DNA]</scope>
    <source>
        <tissue evidence="4">Leaf</tissue>
    </source>
</reference>
<dbReference type="PANTHER" id="PTHR15678:SF8">
    <property type="entry name" value="PROTEIN KINKY POLLEN"/>
    <property type="match status" value="1"/>
</dbReference>
<dbReference type="Proteomes" id="UP000639772">
    <property type="component" value="Chromosome 9"/>
</dbReference>
<dbReference type="Pfam" id="PF10344">
    <property type="entry name" value="Hobbit"/>
    <property type="match status" value="3"/>
</dbReference>
<dbReference type="InterPro" id="IPR045167">
    <property type="entry name" value="Hobbit"/>
</dbReference>
<keyword evidence="2" id="KW-1133">Transmembrane helix</keyword>
<feature type="region of interest" description="Disordered" evidence="1">
    <location>
        <begin position="2389"/>
        <end position="2453"/>
    </location>
</feature>
<keyword evidence="2" id="KW-0472">Membrane</keyword>
<dbReference type="OrthoDB" id="1562405at2759"/>
<comment type="caution">
    <text evidence="4">The sequence shown here is derived from an EMBL/GenBank/DDBJ whole genome shotgun (WGS) entry which is preliminary data.</text>
</comment>
<organism evidence="4 5">
    <name type="scientific">Vanilla planifolia</name>
    <name type="common">Vanilla</name>
    <dbReference type="NCBI Taxonomy" id="51239"/>
    <lineage>
        <taxon>Eukaryota</taxon>
        <taxon>Viridiplantae</taxon>
        <taxon>Streptophyta</taxon>
        <taxon>Embryophyta</taxon>
        <taxon>Tracheophyta</taxon>
        <taxon>Spermatophyta</taxon>
        <taxon>Magnoliopsida</taxon>
        <taxon>Liliopsida</taxon>
        <taxon>Asparagales</taxon>
        <taxon>Orchidaceae</taxon>
        <taxon>Vanilloideae</taxon>
        <taxon>Vanilleae</taxon>
        <taxon>Vanilla</taxon>
    </lineage>
</organism>
<feature type="transmembrane region" description="Helical" evidence="2">
    <location>
        <begin position="6"/>
        <end position="29"/>
    </location>
</feature>
<proteinExistence type="predicted"/>
<evidence type="ECO:0000256" key="2">
    <source>
        <dbReference type="SAM" id="Phobius"/>
    </source>
</evidence>
<accession>A0A835QDC7</accession>
<feature type="compositionally biased region" description="Basic and acidic residues" evidence="1">
    <location>
        <begin position="2408"/>
        <end position="2422"/>
    </location>
</feature>
<dbReference type="SMART" id="SM01214">
    <property type="entry name" value="Fmp27_GFWDK"/>
    <property type="match status" value="1"/>
</dbReference>
<keyword evidence="2" id="KW-0812">Transmembrane</keyword>
<evidence type="ECO:0000313" key="4">
    <source>
        <dbReference type="EMBL" id="KAG0468600.1"/>
    </source>
</evidence>
<dbReference type="InterPro" id="IPR019441">
    <property type="entry name" value="FMP27/BLTP2/Hobbit_GFWDK_RBG"/>
</dbReference>
<evidence type="ECO:0000259" key="3">
    <source>
        <dbReference type="SMART" id="SM01214"/>
    </source>
</evidence>
<feature type="domain" description="FMP27/BLTP2/Hobbit GFWDK motif-containing RBG unit" evidence="3">
    <location>
        <begin position="1108"/>
        <end position="1262"/>
    </location>
</feature>
<dbReference type="PANTHER" id="PTHR15678">
    <property type="entry name" value="ANTIGEN MLAA-22-RELATED"/>
    <property type="match status" value="1"/>
</dbReference>
<evidence type="ECO:0000313" key="5">
    <source>
        <dbReference type="Proteomes" id="UP000639772"/>
    </source>
</evidence>
<protein>
    <recommendedName>
        <fullName evidence="3">FMP27/BLTP2/Hobbit GFWDK motif-containing RBG unit domain-containing protein</fullName>
    </recommendedName>
</protein>
<sequence length="2453" mass="276279">MGVLKLVSFLLVFCFIGWVVSIFAARLLAWLLSQLMPASVAFEVAGCNSLRDITIKFRKGSIEFASIGEVKLTFARSLIKKGSNCLYSHPKLQLVACDIEIIMKKSDSSNKKRKSRASNPKGKRKLFIIIANIARFMSVSIRDIVVKVPKAIFEVKELKLDLNKDVGSDSFFYFILQLMPLHIDMETPLSGFRQSPNCYQTDSLFMSKESVILEKRPATIVCEDISIACEFGCKSEILKISALDISTGDIVANLHEDLLLKTRRNSDSLSGANVGGVSTLDDPASTKHKKKLSVESVKTSIFIFPEKVSFSMSKVDVGFSHRGQDLSVYNSILGINLSSSKSKTDESTDEETSHLDVLLNFDGIYLFKGGEISVIEVLKVSFNASVDAPMQENTPIRIVAGSRIGGTHLNVILSRLGPWLKLCSAKEKMVLPEEIPFQEMSQQSESRNVLWTCAVSAPEFIVVIYSLNELPLYRGCFQSCNLSASNLATKGIQMHTKLSELVFLMEDGYTAQSNHNLLGKEVKAGSLMHINQLNIDWGHKEMQSHEKDHSQSCKIVLSIDVTGMGVFLSFKQVESLISTMLSFKTLLKGLLPSDRKVTQSKMTVLNKKASKGTRIIKFRGNMTLEEMSVADPKSINFGSQGGQVIITESSDGTTRTAKIALEQGRSFYEEVTEEEIMGAKITLFDIKKTKFVRRAVGTTDTVRALFSAADIAVRWEPDVHLALYEIATRLKFLVESKKHQDSDSKIKEASFLVKDTVPDKAIMDAVQSEKQTRKKDSIFAVDVENLGLSAELADGVESKLQVSSIFSENAKIGVLLEGLMLSFNEATVLKSGRLQVSSVPVSVNVSVDPKAQPPTARDWVIQGLDLHILFPYRLQLRAIDDAVEEMFRGLKLVTAALSTIAFPIKKVSSTKKKPGTSKLGCLRLIIRRLVADIEEEPLQGWLDEHYHLLKNEVCELNTRLKFLDEAVSAESKISETSEFYPEDMFLDNGTEIKIGDTSVQLLREELYKKAFKSYYEACQKLILSKGSGACSTGFQSGFKPSTARASFFSVSATDLDVNLSKINGGDREMIDFIYKMDPFSLQGNIPFSRLYGTDLLLNTGSLSVKLRDYTFPMFAGNSGKCQGRVVLAQQATCFQPQVQQDVFVGKWRRVRMFRSVSGTTPAMKSYLDLPISFHKGEVSYGVGYEPVFTDLSYAFTVALRRADLSLRSLNQNLNVLKVIPPPKKERSLPWWDDMRYYIHGRIGLILSNIEVNVLATSDPYEKQDKLQIVSQEMDILHTDGQVYPGEKVYDPFRSLSLSLRWNFSLGSQPSCDKHASLNMGDLLPGKIDNEFSEKLEVISVDFPTFNFGVHDMVWLTKWWNMVYVPPQKIRTFSRWPRFGVPRVPRSGNLSLDKVMTEFCLRIDSTPTYIKHLPLRDDDPTKFLTFKIAKLKCELCWSRGGVGKDQDDGFLLHSDYFTVRRQTPKADGARLSAWQEAGRKKLDITELKYKDGNDSDNENVQSDPSDDDGFNVIIADSCQRIFVYGLKLLWTLEIRDVVWSWATGLSKAFETPKPSPSRQYAQKKLLDRQKAVEESKDTITSDNSSDAFQSLQDAEVLEKLPCTSQEKYEHSDDAEDEGKGQFMINVVQPQFNLHSEDAHGRFLLAAASGRVLARSFHSVLHLGGELLEKALGTDNVKVPDAVPEMTWKRVELSFMLEHVQAHVAPTDVDPGAGIQWLPKIHRSSRKVKRTGALLERVFMPCQMYFRYTRHRSVTTDLKVKPLKELSFNSPDITATMSSRQFQVMLDVLSNLLFSRLPKVQKNCLSYPSEEDDIEEEADEMIPYGIEEVDLSRINLERVARERKLLLDDIRKLSGDSDGTFDPPAYQGTGVTGLWMISGGKPELVHWLKLELANKHLTRRAAYSELRIALQKAAQLRLMEKEKNKSPSYAMRISMRINKVVWSMLEEGKPFAEVEINDLAYDFDRDLKDIGLARFTIKSFVVRNDLPNAKSVALLSAWNAPPEWGKNNMLHVNAKQGTPKDGRSPIEHFQVDIYPLRIHLTESMYRMMWHYFFPEDEQDPQRRQELWKVSTTAGLRKGKKGSSASDAAFSVSQFTKDVEVPERQNATKVITKVDDQRGPELRRTSSFDKTWEESVAESIANELVMNAHSSRTFPTKDGALSSTLEQPVIETSRTKPKDAKLVKTGRLVQEEKKVGKFVEEKRARPVKLTEFHNVKISQVELLLTYEGSRFPINDLRLLMDTFHREEFVGTWGRLFSRIKKHVIWGVLKSVTGMQGKKFKVKSLNQKDAQRSNVLTSNLNLSDSDGQSGESDQLPIQFLKRQGDGAGDGFVVSIRGLFNTQRRKAKAFVLRTMRDVESELHGEWSEGDVEISPFARQLTITKAKKLIRRHTKKFHSKVQKSSDMELPEQESPEHESPSSFPKEEIIFLSDDSSDASSSKDPNEEAFEVDRDFQVTS</sequence>
<dbReference type="EMBL" id="JADCNM010000009">
    <property type="protein sequence ID" value="KAG0468600.1"/>
    <property type="molecule type" value="Genomic_DNA"/>
</dbReference>
<feature type="compositionally biased region" description="Basic and acidic residues" evidence="1">
    <location>
        <begin position="1563"/>
        <end position="1578"/>
    </location>
</feature>
<name>A0A835QDC7_VANPL</name>
<feature type="region of interest" description="Disordered" evidence="1">
    <location>
        <begin position="1549"/>
        <end position="1584"/>
    </location>
</feature>